<evidence type="ECO:0000259" key="1">
    <source>
        <dbReference type="Pfam" id="PF03478"/>
    </source>
</evidence>
<accession>A0AAV5FF21</accession>
<dbReference type="EMBL" id="BQKI01000084">
    <property type="protein sequence ID" value="GJN33483.1"/>
    <property type="molecule type" value="Genomic_DNA"/>
</dbReference>
<dbReference type="PANTHER" id="PTHR33127">
    <property type="entry name" value="TRANSMEMBRANE PROTEIN"/>
    <property type="match status" value="1"/>
</dbReference>
<dbReference type="InterPro" id="IPR005174">
    <property type="entry name" value="KIB1-4_b-propeller"/>
</dbReference>
<evidence type="ECO:0000313" key="3">
    <source>
        <dbReference type="Proteomes" id="UP001054889"/>
    </source>
</evidence>
<name>A0AAV5FF21_ELECO</name>
<keyword evidence="3" id="KW-1185">Reference proteome</keyword>
<sequence>MTYNNPVFFENEFYCLGVHGNLGVCSIQILGVFNPDDMTWRILDKPEPIRSEAHDYGDRFCHLVEFKGDLLAVFRPYDAKPIEVYKLDRSQMSWTEVLRLDDVVLFLDNWNATMKTSLEYGCCNRIYLPVLGYNEAEDHKVSVFYDLEDGKYKPGFYGLTEPINSIWVEPKFYLHM</sequence>
<protein>
    <recommendedName>
        <fullName evidence="1">KIB1-4 beta-propeller domain-containing protein</fullName>
    </recommendedName>
</protein>
<dbReference type="AlphaFoldDB" id="A0AAV5FF21"/>
<proteinExistence type="predicted"/>
<dbReference type="PANTHER" id="PTHR33127:SF97">
    <property type="entry name" value="OS08G0448300 PROTEIN"/>
    <property type="match status" value="1"/>
</dbReference>
<comment type="caution">
    <text evidence="2">The sequence shown here is derived from an EMBL/GenBank/DDBJ whole genome shotgun (WGS) entry which is preliminary data.</text>
</comment>
<gene>
    <name evidence="2" type="primary">gb22088</name>
    <name evidence="2" type="ORF">PR202_gb22088</name>
</gene>
<dbReference type="Pfam" id="PF03478">
    <property type="entry name" value="Beta-prop_KIB1-4"/>
    <property type="match status" value="1"/>
</dbReference>
<organism evidence="2 3">
    <name type="scientific">Eleusine coracana subsp. coracana</name>
    <dbReference type="NCBI Taxonomy" id="191504"/>
    <lineage>
        <taxon>Eukaryota</taxon>
        <taxon>Viridiplantae</taxon>
        <taxon>Streptophyta</taxon>
        <taxon>Embryophyta</taxon>
        <taxon>Tracheophyta</taxon>
        <taxon>Spermatophyta</taxon>
        <taxon>Magnoliopsida</taxon>
        <taxon>Liliopsida</taxon>
        <taxon>Poales</taxon>
        <taxon>Poaceae</taxon>
        <taxon>PACMAD clade</taxon>
        <taxon>Chloridoideae</taxon>
        <taxon>Cynodonteae</taxon>
        <taxon>Eleusininae</taxon>
        <taxon>Eleusine</taxon>
    </lineage>
</organism>
<evidence type="ECO:0000313" key="2">
    <source>
        <dbReference type="EMBL" id="GJN33483.1"/>
    </source>
</evidence>
<feature type="domain" description="KIB1-4 beta-propeller" evidence="1">
    <location>
        <begin position="2"/>
        <end position="144"/>
    </location>
</feature>
<dbReference type="Proteomes" id="UP001054889">
    <property type="component" value="Unassembled WGS sequence"/>
</dbReference>
<reference evidence="2" key="2">
    <citation type="submission" date="2021-12" db="EMBL/GenBank/DDBJ databases">
        <title>Resequencing data analysis of finger millet.</title>
        <authorList>
            <person name="Hatakeyama M."/>
            <person name="Aluri S."/>
            <person name="Balachadran M.T."/>
            <person name="Sivarajan S.R."/>
            <person name="Poveda L."/>
            <person name="Shimizu-Inatsugi R."/>
            <person name="Schlapbach R."/>
            <person name="Sreeman S.M."/>
            <person name="Shimizu K.K."/>
        </authorList>
    </citation>
    <scope>NUCLEOTIDE SEQUENCE</scope>
</reference>
<reference evidence="2" key="1">
    <citation type="journal article" date="2018" name="DNA Res.">
        <title>Multiple hybrid de novo genome assembly of finger millet, an orphan allotetraploid crop.</title>
        <authorList>
            <person name="Hatakeyama M."/>
            <person name="Aluri S."/>
            <person name="Balachadran M.T."/>
            <person name="Sivarajan S.R."/>
            <person name="Patrignani A."/>
            <person name="Gruter S."/>
            <person name="Poveda L."/>
            <person name="Shimizu-Inatsugi R."/>
            <person name="Baeten J."/>
            <person name="Francoijs K.J."/>
            <person name="Nataraja K.N."/>
            <person name="Reddy Y.A.N."/>
            <person name="Phadnis S."/>
            <person name="Ravikumar R.L."/>
            <person name="Schlapbach R."/>
            <person name="Sreeman S.M."/>
            <person name="Shimizu K.K."/>
        </authorList>
    </citation>
    <scope>NUCLEOTIDE SEQUENCE</scope>
</reference>